<evidence type="ECO:0000313" key="11">
    <source>
        <dbReference type="Proteomes" id="UP001187682"/>
    </source>
</evidence>
<name>A0AAE8N7T2_9PEZI</name>
<dbReference type="FunFam" id="3.60.21.60:FF:000008">
    <property type="entry name" value="DNA polymerase alpha subunit B"/>
    <property type="match status" value="1"/>
</dbReference>
<comment type="caution">
    <text evidence="10">The sequence shown here is derived from an EMBL/GenBank/DDBJ whole genome shotgun (WGS) entry which is preliminary data.</text>
</comment>
<dbReference type="Gene3D" id="3.60.21.60">
    <property type="match status" value="2"/>
</dbReference>
<evidence type="ECO:0000256" key="3">
    <source>
        <dbReference type="ARBA" id="ARBA00018596"/>
    </source>
</evidence>
<reference evidence="10" key="1">
    <citation type="submission" date="2018-03" db="EMBL/GenBank/DDBJ databases">
        <authorList>
            <person name="Guldener U."/>
        </authorList>
    </citation>
    <scope>NUCLEOTIDE SEQUENCE</scope>
</reference>
<gene>
    <name evidence="10" type="ORF">DNG_09552</name>
</gene>
<evidence type="ECO:0000256" key="7">
    <source>
        <dbReference type="SAM" id="MobiDB-lite"/>
    </source>
</evidence>
<organism evidence="10 11">
    <name type="scientific">Cephalotrichum gorgonifer</name>
    <dbReference type="NCBI Taxonomy" id="2041049"/>
    <lineage>
        <taxon>Eukaryota</taxon>
        <taxon>Fungi</taxon>
        <taxon>Dikarya</taxon>
        <taxon>Ascomycota</taxon>
        <taxon>Pezizomycotina</taxon>
        <taxon>Sordariomycetes</taxon>
        <taxon>Hypocreomycetidae</taxon>
        <taxon>Microascales</taxon>
        <taxon>Microascaceae</taxon>
        <taxon>Cephalotrichum</taxon>
    </lineage>
</organism>
<evidence type="ECO:0000256" key="1">
    <source>
        <dbReference type="ARBA" id="ARBA00004123"/>
    </source>
</evidence>
<dbReference type="InterPro" id="IPR054300">
    <property type="entry name" value="OB_DPOA2"/>
</dbReference>
<dbReference type="InterPro" id="IPR016722">
    <property type="entry name" value="DNA_pol_alpha_bsu"/>
</dbReference>
<dbReference type="Pfam" id="PF04042">
    <property type="entry name" value="DNA_pol_E_B"/>
    <property type="match status" value="1"/>
</dbReference>
<dbReference type="InterPro" id="IPR007185">
    <property type="entry name" value="DNA_pol_a/d/e_bsu"/>
</dbReference>
<feature type="domain" description="DNA polymerase alpha subunit B OB" evidence="9">
    <location>
        <begin position="227"/>
        <end position="333"/>
    </location>
</feature>
<dbReference type="Proteomes" id="UP001187682">
    <property type="component" value="Unassembled WGS sequence"/>
</dbReference>
<evidence type="ECO:0000256" key="6">
    <source>
        <dbReference type="PIRNR" id="PIRNR018300"/>
    </source>
</evidence>
<dbReference type="GO" id="GO:0006270">
    <property type="term" value="P:DNA replication initiation"/>
    <property type="evidence" value="ECO:0007669"/>
    <property type="project" value="TreeGrafter"/>
</dbReference>
<dbReference type="Pfam" id="PF22062">
    <property type="entry name" value="OB_DPOA2"/>
    <property type="match status" value="1"/>
</dbReference>
<dbReference type="PIRSF" id="PIRSF018300">
    <property type="entry name" value="DNA_pol_alph_2"/>
    <property type="match status" value="1"/>
</dbReference>
<keyword evidence="4 6" id="KW-0235">DNA replication</keyword>
<dbReference type="EMBL" id="ONZQ02000017">
    <property type="protein sequence ID" value="SPO06858.1"/>
    <property type="molecule type" value="Genomic_DNA"/>
</dbReference>
<dbReference type="PANTHER" id="PTHR23061">
    <property type="entry name" value="DNA POLYMERASE 2 ALPHA 70 KDA SUBUNIT"/>
    <property type="match status" value="1"/>
</dbReference>
<accession>A0AAE8N7T2</accession>
<dbReference type="PANTHER" id="PTHR23061:SF12">
    <property type="entry name" value="DNA POLYMERASE ALPHA SUBUNIT B"/>
    <property type="match status" value="1"/>
</dbReference>
<feature type="region of interest" description="Disordered" evidence="7">
    <location>
        <begin position="338"/>
        <end position="364"/>
    </location>
</feature>
<sequence length="664" mass="71805">MADDASLHEYFSPNGLLEPDVLAELQSITRSHNLSAEDLFYKWESYCIRLDTESSAVTLPVVRNFKQGLLDEVKKNNHAKTLDRERKVGATPRGTAVSDRLVVRLDGLVPGTPASGKSSRIGVGSAKKLETPSISRIRGSNVPSSSPDFKTPVRASPRPKDPSTPAPVSFTDRPNAGDVVDVLNDHLTAPETPFAPYPEPRVKLNSLTEIKKLAYKPLAMKLSEASGILDDRITEFMDLIRETRGIDESEFGSAAAQSPDPIVAVGRIASDSAEGKLNPASLLLETSRRIGGGLRVPLNMSRMKGYSVFPGQIAAFRGTNASGNEFIVDKVIDLPLGDDGASPPDDIEAHASRLRGDPDAMDSDSDPAPLTVLFASGPYTPDDNLDYEALHEICRHAASTYADALVLTGPFLDTEHPLIATGDFDLPEDAAYDPDTATMTTVFRHLVSPPLAALAQANPSVTIILVPSVRDVLSKHVSWPQDLFPRKDLGLPRAARIVPNPMNLFINEMILGVSSQDALYELRSEELLVGEVPVRDPAARLSRYLLEQRHYFPLFPPTDRSRLPRTGTDGGVAPGAVLDTGFLQLGEMGAVKPDVLIVPSALQPFARGVESVLAINPGSLSKRRGAGTYARMTLFPRALDADERGADLVSHRVLPRARVEIVKI</sequence>
<evidence type="ECO:0000256" key="4">
    <source>
        <dbReference type="ARBA" id="ARBA00022705"/>
    </source>
</evidence>
<dbReference type="AlphaFoldDB" id="A0AAE8N7T2"/>
<dbReference type="FunFam" id="3.60.21.60:FF:000005">
    <property type="entry name" value="DNA polymerase alpha subunit B"/>
    <property type="match status" value="1"/>
</dbReference>
<feature type="compositionally biased region" description="Basic and acidic residues" evidence="7">
    <location>
        <begin position="347"/>
        <end position="358"/>
    </location>
</feature>
<dbReference type="GO" id="GO:0003677">
    <property type="term" value="F:DNA binding"/>
    <property type="evidence" value="ECO:0007669"/>
    <property type="project" value="InterPro"/>
</dbReference>
<evidence type="ECO:0000259" key="8">
    <source>
        <dbReference type="Pfam" id="PF04042"/>
    </source>
</evidence>
<evidence type="ECO:0000256" key="5">
    <source>
        <dbReference type="ARBA" id="ARBA00023242"/>
    </source>
</evidence>
<comment type="subcellular location">
    <subcellularLocation>
        <location evidence="1 6">Nucleus</location>
    </subcellularLocation>
</comment>
<proteinExistence type="inferred from homology"/>
<comment type="similarity">
    <text evidence="2 6">Belongs to the DNA polymerase alpha subunit B family.</text>
</comment>
<evidence type="ECO:0000256" key="2">
    <source>
        <dbReference type="ARBA" id="ARBA00007299"/>
    </source>
</evidence>
<comment type="function">
    <text evidence="6">Accessory subunit of the DNA polymerase alpha complex (also known as the alpha DNA polymerase-primase complex) which plays an essential role in the initiation of DNA synthesis.</text>
</comment>
<keyword evidence="11" id="KW-1185">Reference proteome</keyword>
<keyword evidence="5 6" id="KW-0539">Nucleus</keyword>
<dbReference type="GO" id="GO:0005658">
    <property type="term" value="C:alpha DNA polymerase:primase complex"/>
    <property type="evidence" value="ECO:0007669"/>
    <property type="project" value="TreeGrafter"/>
</dbReference>
<feature type="region of interest" description="Disordered" evidence="7">
    <location>
        <begin position="113"/>
        <end position="177"/>
    </location>
</feature>
<evidence type="ECO:0000313" key="10">
    <source>
        <dbReference type="EMBL" id="SPO06858.1"/>
    </source>
</evidence>
<protein>
    <recommendedName>
        <fullName evidence="3 6">DNA polymerase alpha subunit B</fullName>
    </recommendedName>
</protein>
<evidence type="ECO:0000259" key="9">
    <source>
        <dbReference type="Pfam" id="PF22062"/>
    </source>
</evidence>
<feature type="domain" description="DNA polymerase alpha/delta/epsilon subunit B" evidence="8">
    <location>
        <begin position="372"/>
        <end position="606"/>
    </location>
</feature>